<organism evidence="2 3">
    <name type="scientific">Halolamina litorea</name>
    <dbReference type="NCBI Taxonomy" id="1515593"/>
    <lineage>
        <taxon>Archaea</taxon>
        <taxon>Methanobacteriati</taxon>
        <taxon>Methanobacteriota</taxon>
        <taxon>Stenosarchaea group</taxon>
        <taxon>Halobacteria</taxon>
        <taxon>Halobacteriales</taxon>
        <taxon>Haloferacaceae</taxon>
    </lineage>
</organism>
<sequence>MPSKPRFELYTDSAGEWRWRLVATNEEIIAASGEGYVSKQGAQRGIESVKRAVPSAEVRDVS</sequence>
<dbReference type="Gene3D" id="3.30.160.160">
    <property type="entry name" value="YegP-like"/>
    <property type="match status" value="1"/>
</dbReference>
<dbReference type="RefSeq" id="WP_267648199.1">
    <property type="nucleotide sequence ID" value="NZ_JANHGR010000003.1"/>
</dbReference>
<feature type="domain" description="DUF1508" evidence="1">
    <location>
        <begin position="12"/>
        <end position="60"/>
    </location>
</feature>
<dbReference type="AlphaFoldDB" id="A0ABD6BWD5"/>
<dbReference type="InterPro" id="IPR036913">
    <property type="entry name" value="YegP-like_sf"/>
</dbReference>
<dbReference type="Proteomes" id="UP001597139">
    <property type="component" value="Unassembled WGS sequence"/>
</dbReference>
<dbReference type="SUPFAM" id="SSF160113">
    <property type="entry name" value="YegP-like"/>
    <property type="match status" value="1"/>
</dbReference>
<name>A0ABD6BWD5_9EURY</name>
<dbReference type="InterPro" id="IPR010879">
    <property type="entry name" value="DUF1508"/>
</dbReference>
<evidence type="ECO:0000313" key="3">
    <source>
        <dbReference type="Proteomes" id="UP001597139"/>
    </source>
</evidence>
<dbReference type="NCBIfam" id="NF041908">
    <property type="entry name" value="HVO_2922"/>
    <property type="match status" value="1"/>
</dbReference>
<accession>A0ABD6BWD5</accession>
<proteinExistence type="predicted"/>
<keyword evidence="3" id="KW-1185">Reference proteome</keyword>
<gene>
    <name evidence="2" type="ORF">ACFSAU_13225</name>
</gene>
<reference evidence="2 3" key="1">
    <citation type="journal article" date="2019" name="Int. J. Syst. Evol. Microbiol.">
        <title>The Global Catalogue of Microorganisms (GCM) 10K type strain sequencing project: providing services to taxonomists for standard genome sequencing and annotation.</title>
        <authorList>
            <consortium name="The Broad Institute Genomics Platform"/>
            <consortium name="The Broad Institute Genome Sequencing Center for Infectious Disease"/>
            <person name="Wu L."/>
            <person name="Ma J."/>
        </authorList>
    </citation>
    <scope>NUCLEOTIDE SEQUENCE [LARGE SCALE GENOMIC DNA]</scope>
    <source>
        <strain evidence="2 3">CGMCC 1.12859</strain>
    </source>
</reference>
<evidence type="ECO:0000259" key="1">
    <source>
        <dbReference type="Pfam" id="PF07411"/>
    </source>
</evidence>
<evidence type="ECO:0000313" key="2">
    <source>
        <dbReference type="EMBL" id="MFD1568453.1"/>
    </source>
</evidence>
<comment type="caution">
    <text evidence="2">The sequence shown here is derived from an EMBL/GenBank/DDBJ whole genome shotgun (WGS) entry which is preliminary data.</text>
</comment>
<dbReference type="Pfam" id="PF07411">
    <property type="entry name" value="DUF1508"/>
    <property type="match status" value="1"/>
</dbReference>
<dbReference type="EMBL" id="JBHUCZ010000012">
    <property type="protein sequence ID" value="MFD1568453.1"/>
    <property type="molecule type" value="Genomic_DNA"/>
</dbReference>
<protein>
    <submittedName>
        <fullName evidence="2">HVO_2922 family protein</fullName>
    </submittedName>
</protein>